<sequence length="70" mass="8293">TKTKELCLVSIICKICKEKIDRTSVDTFVIITIKAMDEPRRFYFCSDCEINLSIWIYQNQERVRKEANSN</sequence>
<dbReference type="AlphaFoldDB" id="A0A0F9R091"/>
<protein>
    <submittedName>
        <fullName evidence="1">Uncharacterized protein</fullName>
    </submittedName>
</protein>
<accession>A0A0F9R091</accession>
<dbReference type="EMBL" id="LAZR01004197">
    <property type="protein sequence ID" value="KKN10868.1"/>
    <property type="molecule type" value="Genomic_DNA"/>
</dbReference>
<feature type="non-terminal residue" evidence="1">
    <location>
        <position position="1"/>
    </location>
</feature>
<organism evidence="1">
    <name type="scientific">marine sediment metagenome</name>
    <dbReference type="NCBI Taxonomy" id="412755"/>
    <lineage>
        <taxon>unclassified sequences</taxon>
        <taxon>metagenomes</taxon>
        <taxon>ecological metagenomes</taxon>
    </lineage>
</organism>
<gene>
    <name evidence="1" type="ORF">LCGC14_1032440</name>
</gene>
<name>A0A0F9R091_9ZZZZ</name>
<evidence type="ECO:0000313" key="1">
    <source>
        <dbReference type="EMBL" id="KKN10868.1"/>
    </source>
</evidence>
<reference evidence="1" key="1">
    <citation type="journal article" date="2015" name="Nature">
        <title>Complex archaea that bridge the gap between prokaryotes and eukaryotes.</title>
        <authorList>
            <person name="Spang A."/>
            <person name="Saw J.H."/>
            <person name="Jorgensen S.L."/>
            <person name="Zaremba-Niedzwiedzka K."/>
            <person name="Martijn J."/>
            <person name="Lind A.E."/>
            <person name="van Eijk R."/>
            <person name="Schleper C."/>
            <person name="Guy L."/>
            <person name="Ettema T.J."/>
        </authorList>
    </citation>
    <scope>NUCLEOTIDE SEQUENCE</scope>
</reference>
<comment type="caution">
    <text evidence="1">The sequence shown here is derived from an EMBL/GenBank/DDBJ whole genome shotgun (WGS) entry which is preliminary data.</text>
</comment>
<proteinExistence type="predicted"/>